<evidence type="ECO:0000259" key="1">
    <source>
        <dbReference type="Pfam" id="PF01936"/>
    </source>
</evidence>
<organism evidence="2 3">
    <name type="scientific">Pseudoduganella violacea</name>
    <dbReference type="NCBI Taxonomy" id="1715466"/>
    <lineage>
        <taxon>Bacteria</taxon>
        <taxon>Pseudomonadati</taxon>
        <taxon>Pseudomonadota</taxon>
        <taxon>Betaproteobacteria</taxon>
        <taxon>Burkholderiales</taxon>
        <taxon>Oxalobacteraceae</taxon>
        <taxon>Telluria group</taxon>
        <taxon>Pseudoduganella</taxon>
    </lineage>
</organism>
<dbReference type="Gene3D" id="3.40.50.1010">
    <property type="entry name" value="5'-nuclease"/>
    <property type="match status" value="1"/>
</dbReference>
<sequence length="204" mass="22605">MYVDAFNLYFGSLKGTPYRWLNILAMCRAYLPGNDITAIKYFTAKVSARPNDPQQPARQQAYLRALVTIPCVEIIYGHYLSHTVRARLAVPPVSGPATVEVIKTEEKGSDVNLATHLIHDAHLNRFDIAVVVSNDSDLLTPIKLARADLGKLVGILNPQRHPSRALLPHIDFLKQIRGSALAASQFPAQLLDARGRVIHKPIGW</sequence>
<name>A0A7W5B9C1_9BURK</name>
<evidence type="ECO:0000313" key="3">
    <source>
        <dbReference type="Proteomes" id="UP000541535"/>
    </source>
</evidence>
<proteinExistence type="predicted"/>
<gene>
    <name evidence="2" type="ORF">FHS03_001848</name>
</gene>
<reference evidence="2 3" key="1">
    <citation type="submission" date="2020-08" db="EMBL/GenBank/DDBJ databases">
        <title>Genomic Encyclopedia of Type Strains, Phase III (KMG-III): the genomes of soil and plant-associated and newly described type strains.</title>
        <authorList>
            <person name="Whitman W."/>
        </authorList>
    </citation>
    <scope>NUCLEOTIDE SEQUENCE [LARGE SCALE GENOMIC DNA]</scope>
    <source>
        <strain evidence="2 3">CECT 8897</strain>
    </source>
</reference>
<evidence type="ECO:0000313" key="2">
    <source>
        <dbReference type="EMBL" id="MBB3118803.1"/>
    </source>
</evidence>
<dbReference type="RefSeq" id="WP_371871638.1">
    <property type="nucleotide sequence ID" value="NZ_JACHXD010000004.1"/>
</dbReference>
<protein>
    <submittedName>
        <fullName evidence="2">Uncharacterized LabA/DUF88 family protein</fullName>
    </submittedName>
</protein>
<dbReference type="CDD" id="cd18722">
    <property type="entry name" value="PIN_NicB-like"/>
    <property type="match status" value="1"/>
</dbReference>
<dbReference type="GO" id="GO:0004540">
    <property type="term" value="F:RNA nuclease activity"/>
    <property type="evidence" value="ECO:0007669"/>
    <property type="project" value="InterPro"/>
</dbReference>
<dbReference type="AlphaFoldDB" id="A0A7W5B9C1"/>
<dbReference type="Pfam" id="PF01936">
    <property type="entry name" value="NYN"/>
    <property type="match status" value="1"/>
</dbReference>
<keyword evidence="3" id="KW-1185">Reference proteome</keyword>
<dbReference type="Proteomes" id="UP000541535">
    <property type="component" value="Unassembled WGS sequence"/>
</dbReference>
<dbReference type="EMBL" id="JACHXD010000004">
    <property type="protein sequence ID" value="MBB3118803.1"/>
    <property type="molecule type" value="Genomic_DNA"/>
</dbReference>
<accession>A0A7W5B9C1</accession>
<dbReference type="InterPro" id="IPR021139">
    <property type="entry name" value="NYN"/>
</dbReference>
<feature type="domain" description="NYN" evidence="1">
    <location>
        <begin position="86"/>
        <end position="166"/>
    </location>
</feature>
<comment type="caution">
    <text evidence="2">The sequence shown here is derived from an EMBL/GenBank/DDBJ whole genome shotgun (WGS) entry which is preliminary data.</text>
</comment>